<comment type="caution">
    <text evidence="2">The sequence shown here is derived from an EMBL/GenBank/DDBJ whole genome shotgun (WGS) entry which is preliminary data.</text>
</comment>
<reference evidence="2" key="1">
    <citation type="journal article" date="2023" name="Phytobiomes J">
        <title>Deciphering the key players within the bacterial microbiota associated with aerial crown gall tumors on rhododendron: Insights into the gallobiome.</title>
        <authorList>
            <person name="Kuzmanovic N."/>
            <person name="Nesme J."/>
            <person name="Wolf J."/>
            <person name="Neumann-Schaal M."/>
            <person name="Petersen J."/>
            <person name="Fernandez-Gnecco G."/>
            <person name="Sproeer C."/>
            <person name="Bunk B."/>
            <person name="Overmann J."/>
            <person name="Sorensen S.J."/>
            <person name="Idczak E."/>
            <person name="Smalla K."/>
        </authorList>
    </citation>
    <scope>NUCLEOTIDE SEQUENCE [LARGE SCALE GENOMIC DNA]</scope>
    <source>
        <strain evidence="2">Rho-14.1</strain>
    </source>
</reference>
<protein>
    <submittedName>
        <fullName evidence="2">Arc family DNA-binding protein</fullName>
    </submittedName>
</protein>
<dbReference type="Gene3D" id="1.10.1220.10">
    <property type="entry name" value="Met repressor-like"/>
    <property type="match status" value="1"/>
</dbReference>
<dbReference type="EMBL" id="JAVRAD010000003">
    <property type="protein sequence ID" value="MDX8329649.1"/>
    <property type="molecule type" value="Genomic_DNA"/>
</dbReference>
<dbReference type="InterPro" id="IPR005569">
    <property type="entry name" value="Arc_DNA-bd_dom"/>
</dbReference>
<dbReference type="Proteomes" id="UP001277561">
    <property type="component" value="Unassembled WGS sequence"/>
</dbReference>
<dbReference type="InterPro" id="IPR010985">
    <property type="entry name" value="Ribbon_hlx_hlx"/>
</dbReference>
<accession>A0ABU4VVW4</accession>
<sequence>MKQSTGRGSDQFNLRFPDGMRDRIAHEADKSGRSMNSEIIARLSFTLDRDLGDSEKLNAAIDRYQKMIREYVHQIVGLVTLKNTLSLLNQHEEVLRKQNWVFLESLCHMIINDPQVPEHLKNFASQSLESFMFHNEDEELKQPLPSKIPDTEDEVQAIIRDVQENAEERAKNDPYANAFGNNGFYTTVDISQRDTTKIPDAPSPKKSK</sequence>
<keyword evidence="2" id="KW-0238">DNA-binding</keyword>
<dbReference type="Pfam" id="PF03869">
    <property type="entry name" value="Arc"/>
    <property type="match status" value="1"/>
</dbReference>
<dbReference type="RefSeq" id="WP_320188256.1">
    <property type="nucleotide sequence ID" value="NZ_CP192764.1"/>
</dbReference>
<dbReference type="SUPFAM" id="SSF47598">
    <property type="entry name" value="Ribbon-helix-helix"/>
    <property type="match status" value="1"/>
</dbReference>
<keyword evidence="3" id="KW-1185">Reference proteome</keyword>
<evidence type="ECO:0000313" key="3">
    <source>
        <dbReference type="Proteomes" id="UP001277561"/>
    </source>
</evidence>
<name>A0ABU4VVW4_9HYPH</name>
<dbReference type="GO" id="GO:0003677">
    <property type="term" value="F:DNA binding"/>
    <property type="evidence" value="ECO:0007669"/>
    <property type="project" value="UniProtKB-KW"/>
</dbReference>
<evidence type="ECO:0000313" key="2">
    <source>
        <dbReference type="EMBL" id="MDX8329649.1"/>
    </source>
</evidence>
<organism evidence="2 3">
    <name type="scientific">Agrobacterium rosae</name>
    <dbReference type="NCBI Taxonomy" id="1972867"/>
    <lineage>
        <taxon>Bacteria</taxon>
        <taxon>Pseudomonadati</taxon>
        <taxon>Pseudomonadota</taxon>
        <taxon>Alphaproteobacteria</taxon>
        <taxon>Hyphomicrobiales</taxon>
        <taxon>Rhizobiaceae</taxon>
        <taxon>Rhizobium/Agrobacterium group</taxon>
        <taxon>Agrobacterium</taxon>
    </lineage>
</organism>
<proteinExistence type="predicted"/>
<feature type="domain" description="Arc-like DNA binding" evidence="1">
    <location>
        <begin position="7"/>
        <end position="45"/>
    </location>
</feature>
<gene>
    <name evidence="2" type="ORF">RMS29_10465</name>
</gene>
<evidence type="ECO:0000259" key="1">
    <source>
        <dbReference type="Pfam" id="PF03869"/>
    </source>
</evidence>
<dbReference type="InterPro" id="IPR013321">
    <property type="entry name" value="Arc_rbn_hlx_hlx"/>
</dbReference>